<dbReference type="Pfam" id="PF01850">
    <property type="entry name" value="PIN"/>
    <property type="match status" value="1"/>
</dbReference>
<dbReference type="EMBL" id="MNUK01000005">
    <property type="protein sequence ID" value="OIN92737.1"/>
    <property type="molecule type" value="Genomic_DNA"/>
</dbReference>
<organism evidence="3 4">
    <name type="scientific">Candidatus Collierbacteria bacterium CG1_02_44_10</name>
    <dbReference type="NCBI Taxonomy" id="1805087"/>
    <lineage>
        <taxon>Bacteria</taxon>
        <taxon>Candidatus Collieribacteriota</taxon>
    </lineage>
</organism>
<dbReference type="Proteomes" id="UP000182345">
    <property type="component" value="Unassembled WGS sequence"/>
</dbReference>
<evidence type="ECO:0000313" key="3">
    <source>
        <dbReference type="EMBL" id="OIN92737.1"/>
    </source>
</evidence>
<evidence type="ECO:0000256" key="1">
    <source>
        <dbReference type="SAM" id="Phobius"/>
    </source>
</evidence>
<feature type="transmembrane region" description="Helical" evidence="1">
    <location>
        <begin position="37"/>
        <end position="59"/>
    </location>
</feature>
<name>A0A1J4RZU5_9BACT</name>
<protein>
    <recommendedName>
        <fullName evidence="2">PIN domain-containing protein</fullName>
    </recommendedName>
</protein>
<proteinExistence type="predicted"/>
<evidence type="ECO:0000259" key="2">
    <source>
        <dbReference type="Pfam" id="PF01850"/>
    </source>
</evidence>
<keyword evidence="1" id="KW-0812">Transmembrane</keyword>
<dbReference type="SUPFAM" id="SSF88723">
    <property type="entry name" value="PIN domain-like"/>
    <property type="match status" value="1"/>
</dbReference>
<keyword evidence="1" id="KW-1133">Transmembrane helix</keyword>
<feature type="domain" description="PIN" evidence="2">
    <location>
        <begin position="4"/>
        <end position="128"/>
    </location>
</feature>
<evidence type="ECO:0000313" key="4">
    <source>
        <dbReference type="Proteomes" id="UP000182345"/>
    </source>
</evidence>
<dbReference type="Gene3D" id="3.40.50.1010">
    <property type="entry name" value="5'-nuclease"/>
    <property type="match status" value="1"/>
</dbReference>
<comment type="caution">
    <text evidence="3">The sequence shown here is derived from an EMBL/GenBank/DDBJ whole genome shotgun (WGS) entry which is preliminary data.</text>
</comment>
<keyword evidence="1" id="KW-0472">Membrane</keyword>
<gene>
    <name evidence="3" type="ORF">AUJ42_00195</name>
</gene>
<reference evidence="3 4" key="1">
    <citation type="journal article" date="2016" name="Environ. Microbiol.">
        <title>Genomic resolution of a cold subsurface aquifer community provides metabolic insights for novel microbes adapted to high CO concentrations.</title>
        <authorList>
            <person name="Probst A.J."/>
            <person name="Castelle C.J."/>
            <person name="Singh A."/>
            <person name="Brown C.T."/>
            <person name="Anantharaman K."/>
            <person name="Sharon I."/>
            <person name="Hug L.A."/>
            <person name="Burstein D."/>
            <person name="Emerson J.B."/>
            <person name="Thomas B.C."/>
            <person name="Banfield J.F."/>
        </authorList>
    </citation>
    <scope>NUCLEOTIDE SEQUENCE [LARGE SCALE GENOMIC DNA]</scope>
    <source>
        <strain evidence="3">CG1_02_44_10</strain>
    </source>
</reference>
<dbReference type="InterPro" id="IPR029060">
    <property type="entry name" value="PIN-like_dom_sf"/>
</dbReference>
<sequence length="138" mass="16032">MRLVLDTNVLLDFFMERDMGRHRDCVELVRKVRGGEVQAVILSVVIAEMVWVMTSIYGLKRSEIAEMVQSVVQMKGVLVGERYEWISTLEQYTRMKVKFIDAMIANVRQIKSKKWAVVTYDKEFDKLGVLKMEPGNIK</sequence>
<accession>A0A1J4RZU5</accession>
<dbReference type="InterPro" id="IPR002716">
    <property type="entry name" value="PIN_dom"/>
</dbReference>
<dbReference type="AlphaFoldDB" id="A0A1J4RZU5"/>